<evidence type="ECO:0000256" key="16">
    <source>
        <dbReference type="ARBA" id="ARBA00032853"/>
    </source>
</evidence>
<organism evidence="20 21">
    <name type="scientific">Mesorhizobium hungaricum</name>
    <dbReference type="NCBI Taxonomy" id="1566387"/>
    <lineage>
        <taxon>Bacteria</taxon>
        <taxon>Pseudomonadati</taxon>
        <taxon>Pseudomonadota</taxon>
        <taxon>Alphaproteobacteria</taxon>
        <taxon>Hyphomicrobiales</taxon>
        <taxon>Phyllobacteriaceae</taxon>
        <taxon>Mesorhizobium</taxon>
    </lineage>
</organism>
<evidence type="ECO:0000256" key="9">
    <source>
        <dbReference type="ARBA" id="ARBA00022679"/>
    </source>
</evidence>
<keyword evidence="9 19" id="KW-0808">Transferase</keyword>
<dbReference type="UniPathway" id="UPA00148">
    <property type="reaction ID" value="UER00238"/>
</dbReference>
<keyword evidence="13 19" id="KW-0472">Membrane</keyword>
<feature type="transmembrane region" description="Helical" evidence="19">
    <location>
        <begin position="67"/>
        <end position="86"/>
    </location>
</feature>
<dbReference type="GO" id="GO:0009236">
    <property type="term" value="P:cobalamin biosynthetic process"/>
    <property type="evidence" value="ECO:0007669"/>
    <property type="project" value="UniProtKB-UniRule"/>
</dbReference>
<evidence type="ECO:0000256" key="1">
    <source>
        <dbReference type="ARBA" id="ARBA00001946"/>
    </source>
</evidence>
<dbReference type="EMBL" id="MDEO01000033">
    <property type="protein sequence ID" value="OCX16453.1"/>
    <property type="molecule type" value="Genomic_DNA"/>
</dbReference>
<evidence type="ECO:0000256" key="4">
    <source>
        <dbReference type="ARBA" id="ARBA00010561"/>
    </source>
</evidence>
<dbReference type="PANTHER" id="PTHR34148:SF1">
    <property type="entry name" value="ADENOSYLCOBINAMIDE-GDP RIBAZOLETRANSFERASE"/>
    <property type="match status" value="1"/>
</dbReference>
<evidence type="ECO:0000313" key="21">
    <source>
        <dbReference type="Proteomes" id="UP000094412"/>
    </source>
</evidence>
<feature type="transmembrane region" description="Helical" evidence="19">
    <location>
        <begin position="144"/>
        <end position="166"/>
    </location>
</feature>
<comment type="subcellular location">
    <subcellularLocation>
        <location evidence="2 19">Cell membrane</location>
        <topology evidence="2 19">Multi-pass membrane protein</topology>
    </subcellularLocation>
</comment>
<dbReference type="OrthoDB" id="9794626at2"/>
<sequence>MSRFSAPGKILTDIALCLVFFTRSPLPVLDFGDRKLADAIWAAPVAGAVVALIGAIVFSLATTFGVASGPAAALTLAAMMLTTGSLHEDGLSDVADGFGGGRTTDRKLEIMHDSRIGAYGASALGLTILIRWSALAEFSHGWSALLALIAAHAASRGLLGAFLHLMPPATADGLSSRAGTVSATTAQAGAILGAVALLTLGLGGAIVAVALLGLIFYGFRKLCLSQIGGHTGDAAGALQQLCEIAILVVASVSLT</sequence>
<evidence type="ECO:0000256" key="3">
    <source>
        <dbReference type="ARBA" id="ARBA00004663"/>
    </source>
</evidence>
<keyword evidence="11 19" id="KW-0460">Magnesium</keyword>
<feature type="transmembrane region" description="Helical" evidence="19">
    <location>
        <begin position="41"/>
        <end position="60"/>
    </location>
</feature>
<dbReference type="PANTHER" id="PTHR34148">
    <property type="entry name" value="ADENOSYLCOBINAMIDE-GDP RIBAZOLETRANSFERASE"/>
    <property type="match status" value="1"/>
</dbReference>
<evidence type="ECO:0000256" key="10">
    <source>
        <dbReference type="ARBA" id="ARBA00022692"/>
    </source>
</evidence>
<comment type="pathway">
    <text evidence="3 19">Cofactor biosynthesis; adenosylcobalamin biosynthesis; adenosylcobalamin from cob(II)yrinate a,c-diamide: step 7/7.</text>
</comment>
<reference evidence="20 21" key="1">
    <citation type="submission" date="2016-08" db="EMBL/GenBank/DDBJ databases">
        <title>Whole genome sequence of Mesorhizobium sp. strain UASWS1009 isolated from industrial sewage.</title>
        <authorList>
            <person name="Crovadore J."/>
            <person name="Calmin G."/>
            <person name="Chablais R."/>
            <person name="Cochard B."/>
            <person name="Lefort F."/>
        </authorList>
    </citation>
    <scope>NUCLEOTIDE SEQUENCE [LARGE SCALE GENOMIC DNA]</scope>
    <source>
        <strain evidence="20 21">UASWS1009</strain>
    </source>
</reference>
<evidence type="ECO:0000256" key="18">
    <source>
        <dbReference type="ARBA" id="ARBA00049504"/>
    </source>
</evidence>
<comment type="similarity">
    <text evidence="4 19">Belongs to the CobS family.</text>
</comment>
<evidence type="ECO:0000256" key="11">
    <source>
        <dbReference type="ARBA" id="ARBA00022842"/>
    </source>
</evidence>
<evidence type="ECO:0000256" key="13">
    <source>
        <dbReference type="ARBA" id="ARBA00023136"/>
    </source>
</evidence>
<dbReference type="RefSeq" id="WP_024924545.1">
    <property type="nucleotide sequence ID" value="NZ_MDEO01000033.1"/>
</dbReference>
<dbReference type="EC" id="2.7.8.26" evidence="5 19"/>
<evidence type="ECO:0000256" key="12">
    <source>
        <dbReference type="ARBA" id="ARBA00022989"/>
    </source>
</evidence>
<dbReference type="GO" id="GO:0008818">
    <property type="term" value="F:cobalamin 5'-phosphate synthase activity"/>
    <property type="evidence" value="ECO:0007669"/>
    <property type="project" value="UniProtKB-UniRule"/>
</dbReference>
<evidence type="ECO:0000256" key="15">
    <source>
        <dbReference type="ARBA" id="ARBA00032605"/>
    </source>
</evidence>
<evidence type="ECO:0000313" key="20">
    <source>
        <dbReference type="EMBL" id="OCX16453.1"/>
    </source>
</evidence>
<dbReference type="Pfam" id="PF02654">
    <property type="entry name" value="CobS"/>
    <property type="match status" value="1"/>
</dbReference>
<evidence type="ECO:0000256" key="14">
    <source>
        <dbReference type="ARBA" id="ARBA00025228"/>
    </source>
</evidence>
<evidence type="ECO:0000256" key="5">
    <source>
        <dbReference type="ARBA" id="ARBA00013200"/>
    </source>
</evidence>
<dbReference type="Proteomes" id="UP000094412">
    <property type="component" value="Unassembled WGS sequence"/>
</dbReference>
<evidence type="ECO:0000256" key="17">
    <source>
        <dbReference type="ARBA" id="ARBA00048623"/>
    </source>
</evidence>
<protein>
    <recommendedName>
        <fullName evidence="6 19">Adenosylcobinamide-GDP ribazoletransferase</fullName>
        <ecNumber evidence="5 19">2.7.8.26</ecNumber>
    </recommendedName>
    <alternativeName>
        <fullName evidence="16 19">Cobalamin synthase</fullName>
    </alternativeName>
    <alternativeName>
        <fullName evidence="15 19">Cobalamin-5'-phosphate synthase</fullName>
    </alternativeName>
</protein>
<comment type="catalytic activity">
    <reaction evidence="17 19">
        <text>alpha-ribazole + adenosylcob(III)inamide-GDP = adenosylcob(III)alamin + GMP + H(+)</text>
        <dbReference type="Rhea" id="RHEA:16049"/>
        <dbReference type="ChEBI" id="CHEBI:10329"/>
        <dbReference type="ChEBI" id="CHEBI:15378"/>
        <dbReference type="ChEBI" id="CHEBI:18408"/>
        <dbReference type="ChEBI" id="CHEBI:58115"/>
        <dbReference type="ChEBI" id="CHEBI:60487"/>
        <dbReference type="EC" id="2.7.8.26"/>
    </reaction>
</comment>
<keyword evidence="7 19" id="KW-1003">Cell membrane</keyword>
<comment type="cofactor">
    <cofactor evidence="1 19">
        <name>Mg(2+)</name>
        <dbReference type="ChEBI" id="CHEBI:18420"/>
    </cofactor>
</comment>
<dbReference type="HAMAP" id="MF_00719">
    <property type="entry name" value="CobS"/>
    <property type="match status" value="1"/>
</dbReference>
<dbReference type="GO" id="GO:0051073">
    <property type="term" value="F:adenosylcobinamide-GDP ribazoletransferase activity"/>
    <property type="evidence" value="ECO:0007669"/>
    <property type="project" value="UniProtKB-UniRule"/>
</dbReference>
<gene>
    <name evidence="19" type="primary">cobS</name>
    <name evidence="20" type="ORF">QV13_16685</name>
</gene>
<name>A0A1C2DP40_9HYPH</name>
<feature type="transmembrane region" description="Helical" evidence="19">
    <location>
        <begin position="186"/>
        <end position="219"/>
    </location>
</feature>
<evidence type="ECO:0000256" key="19">
    <source>
        <dbReference type="HAMAP-Rule" id="MF_00719"/>
    </source>
</evidence>
<dbReference type="AlphaFoldDB" id="A0A1C2DP40"/>
<comment type="function">
    <text evidence="14 19">Joins adenosylcobinamide-GDP and alpha-ribazole to generate adenosylcobalamin (Ado-cobalamin). Also synthesizes adenosylcobalamin 5'-phosphate from adenosylcobinamide-GDP and alpha-ribazole 5'-phosphate.</text>
</comment>
<keyword evidence="21" id="KW-1185">Reference proteome</keyword>
<evidence type="ECO:0000256" key="7">
    <source>
        <dbReference type="ARBA" id="ARBA00022475"/>
    </source>
</evidence>
<dbReference type="GO" id="GO:0005886">
    <property type="term" value="C:plasma membrane"/>
    <property type="evidence" value="ECO:0007669"/>
    <property type="project" value="UniProtKB-SubCell"/>
</dbReference>
<comment type="catalytic activity">
    <reaction evidence="18 19">
        <text>alpha-ribazole 5'-phosphate + adenosylcob(III)inamide-GDP = adenosylcob(III)alamin 5'-phosphate + GMP + H(+)</text>
        <dbReference type="Rhea" id="RHEA:23560"/>
        <dbReference type="ChEBI" id="CHEBI:15378"/>
        <dbReference type="ChEBI" id="CHEBI:57918"/>
        <dbReference type="ChEBI" id="CHEBI:58115"/>
        <dbReference type="ChEBI" id="CHEBI:60487"/>
        <dbReference type="ChEBI" id="CHEBI:60493"/>
        <dbReference type="EC" id="2.7.8.26"/>
    </reaction>
</comment>
<comment type="caution">
    <text evidence="20">The sequence shown here is derived from an EMBL/GenBank/DDBJ whole genome shotgun (WGS) entry which is preliminary data.</text>
</comment>
<dbReference type="STRING" id="1566387.QV13_16685"/>
<evidence type="ECO:0000256" key="2">
    <source>
        <dbReference type="ARBA" id="ARBA00004651"/>
    </source>
</evidence>
<feature type="transmembrane region" description="Helical" evidence="19">
    <location>
        <begin position="116"/>
        <end position="132"/>
    </location>
</feature>
<evidence type="ECO:0000256" key="8">
    <source>
        <dbReference type="ARBA" id="ARBA00022573"/>
    </source>
</evidence>
<proteinExistence type="inferred from homology"/>
<keyword evidence="10 19" id="KW-0812">Transmembrane</keyword>
<keyword evidence="8 19" id="KW-0169">Cobalamin biosynthesis</keyword>
<keyword evidence="12 19" id="KW-1133">Transmembrane helix</keyword>
<accession>A0A1C2DP40</accession>
<evidence type="ECO:0000256" key="6">
    <source>
        <dbReference type="ARBA" id="ARBA00015850"/>
    </source>
</evidence>
<dbReference type="InterPro" id="IPR003805">
    <property type="entry name" value="CobS"/>
</dbReference>